<accession>A0A0C3HKE0</accession>
<protein>
    <submittedName>
        <fullName evidence="1">Uncharacterized protein</fullName>
    </submittedName>
</protein>
<reference evidence="1 2" key="1">
    <citation type="submission" date="2014-04" db="EMBL/GenBank/DDBJ databases">
        <authorList>
            <consortium name="DOE Joint Genome Institute"/>
            <person name="Kuo A."/>
            <person name="Martino E."/>
            <person name="Perotto S."/>
            <person name="Kohler A."/>
            <person name="Nagy L.G."/>
            <person name="Floudas D."/>
            <person name="Copeland A."/>
            <person name="Barry K.W."/>
            <person name="Cichocki N."/>
            <person name="Veneault-Fourrey C."/>
            <person name="LaButti K."/>
            <person name="Lindquist E.A."/>
            <person name="Lipzen A."/>
            <person name="Lundell T."/>
            <person name="Morin E."/>
            <person name="Murat C."/>
            <person name="Sun H."/>
            <person name="Tunlid A."/>
            <person name="Henrissat B."/>
            <person name="Grigoriev I.V."/>
            <person name="Hibbett D.S."/>
            <person name="Martin F."/>
            <person name="Nordberg H.P."/>
            <person name="Cantor M.N."/>
            <person name="Hua S.X."/>
        </authorList>
    </citation>
    <scope>NUCLEOTIDE SEQUENCE [LARGE SCALE GENOMIC DNA]</scope>
    <source>
        <strain evidence="1 2">Zn</strain>
    </source>
</reference>
<dbReference type="InParanoid" id="A0A0C3HKE0"/>
<dbReference type="Proteomes" id="UP000054321">
    <property type="component" value="Unassembled WGS sequence"/>
</dbReference>
<gene>
    <name evidence="1" type="ORF">OIDMADRAFT_51505</name>
</gene>
<organism evidence="1 2">
    <name type="scientific">Oidiodendron maius (strain Zn)</name>
    <dbReference type="NCBI Taxonomy" id="913774"/>
    <lineage>
        <taxon>Eukaryota</taxon>
        <taxon>Fungi</taxon>
        <taxon>Dikarya</taxon>
        <taxon>Ascomycota</taxon>
        <taxon>Pezizomycotina</taxon>
        <taxon>Leotiomycetes</taxon>
        <taxon>Leotiomycetes incertae sedis</taxon>
        <taxon>Myxotrichaceae</taxon>
        <taxon>Oidiodendron</taxon>
    </lineage>
</organism>
<sequence length="203" mass="22599">MATTSMEELFQSEFDGGQTRSLIVQFDNWKWRNATILDANTKTVLYRLACHMRKPQLIMHSVLENENPATDPTGDASFHSLSSRITIRLHGQDFDLTSRGMWKDGYTYASPTRNGEKMTWKGEKRQFDLNIVCLDEKALPVARTSFASWSMTKAGIIELADKNVMNEGPERDEIVLTALAMAQQRLTGYVSATSAAGVAASGV</sequence>
<evidence type="ECO:0000313" key="1">
    <source>
        <dbReference type="EMBL" id="KIN03545.1"/>
    </source>
</evidence>
<keyword evidence="2" id="KW-1185">Reference proteome</keyword>
<proteinExistence type="predicted"/>
<reference evidence="2" key="2">
    <citation type="submission" date="2015-01" db="EMBL/GenBank/DDBJ databases">
        <title>Evolutionary Origins and Diversification of the Mycorrhizal Mutualists.</title>
        <authorList>
            <consortium name="DOE Joint Genome Institute"/>
            <consortium name="Mycorrhizal Genomics Consortium"/>
            <person name="Kohler A."/>
            <person name="Kuo A."/>
            <person name="Nagy L.G."/>
            <person name="Floudas D."/>
            <person name="Copeland A."/>
            <person name="Barry K.W."/>
            <person name="Cichocki N."/>
            <person name="Veneault-Fourrey C."/>
            <person name="LaButti K."/>
            <person name="Lindquist E.A."/>
            <person name="Lipzen A."/>
            <person name="Lundell T."/>
            <person name="Morin E."/>
            <person name="Murat C."/>
            <person name="Riley R."/>
            <person name="Ohm R."/>
            <person name="Sun H."/>
            <person name="Tunlid A."/>
            <person name="Henrissat B."/>
            <person name="Grigoriev I.V."/>
            <person name="Hibbett D.S."/>
            <person name="Martin F."/>
        </authorList>
    </citation>
    <scope>NUCLEOTIDE SEQUENCE [LARGE SCALE GENOMIC DNA]</scope>
    <source>
        <strain evidence="2">Zn</strain>
    </source>
</reference>
<evidence type="ECO:0000313" key="2">
    <source>
        <dbReference type="Proteomes" id="UP000054321"/>
    </source>
</evidence>
<dbReference type="HOGENOM" id="CLU_108997_0_0_1"/>
<dbReference type="OrthoDB" id="4725912at2759"/>
<dbReference type="EMBL" id="KN832873">
    <property type="protein sequence ID" value="KIN03545.1"/>
    <property type="molecule type" value="Genomic_DNA"/>
</dbReference>
<dbReference type="AlphaFoldDB" id="A0A0C3HKE0"/>
<name>A0A0C3HKE0_OIDMZ</name>